<dbReference type="RefSeq" id="WP_316434440.1">
    <property type="nucleotide sequence ID" value="NZ_CP053586.1"/>
</dbReference>
<dbReference type="PANTHER" id="PTHR35807:SF1">
    <property type="entry name" value="TRANSCRIPTIONAL REGULATOR REDD"/>
    <property type="match status" value="1"/>
</dbReference>
<dbReference type="GO" id="GO:0003677">
    <property type="term" value="F:DNA binding"/>
    <property type="evidence" value="ECO:0007669"/>
    <property type="project" value="InterPro"/>
</dbReference>
<evidence type="ECO:0000256" key="2">
    <source>
        <dbReference type="ARBA" id="ARBA00023163"/>
    </source>
</evidence>
<dbReference type="Gene3D" id="1.25.40.10">
    <property type="entry name" value="Tetratricopeptide repeat domain"/>
    <property type="match status" value="1"/>
</dbReference>
<evidence type="ECO:0000313" key="5">
    <source>
        <dbReference type="EMBL" id="WNZ22892.1"/>
    </source>
</evidence>
<keyword evidence="2" id="KW-0804">Transcription</keyword>
<dbReference type="PANTHER" id="PTHR35807">
    <property type="entry name" value="TRANSCRIPTIONAL REGULATOR REDD-RELATED"/>
    <property type="match status" value="1"/>
</dbReference>
<evidence type="ECO:0000259" key="4">
    <source>
        <dbReference type="SMART" id="SM01043"/>
    </source>
</evidence>
<dbReference type="InterPro" id="IPR016032">
    <property type="entry name" value="Sig_transdc_resp-reg_C-effctor"/>
</dbReference>
<evidence type="ECO:0000256" key="3">
    <source>
        <dbReference type="PROSITE-ProRule" id="PRU00339"/>
    </source>
</evidence>
<evidence type="ECO:0000256" key="1">
    <source>
        <dbReference type="ARBA" id="ARBA00023015"/>
    </source>
</evidence>
<dbReference type="SMART" id="SM01043">
    <property type="entry name" value="BTAD"/>
    <property type="match status" value="1"/>
</dbReference>
<dbReference type="InterPro" id="IPR019734">
    <property type="entry name" value="TPR_rpt"/>
</dbReference>
<dbReference type="GO" id="GO:0006355">
    <property type="term" value="P:regulation of DNA-templated transcription"/>
    <property type="evidence" value="ECO:0007669"/>
    <property type="project" value="InterPro"/>
</dbReference>
<dbReference type="SUPFAM" id="SSF46894">
    <property type="entry name" value="C-terminal effector domain of the bipartite response regulators"/>
    <property type="match status" value="1"/>
</dbReference>
<feature type="repeat" description="TPR" evidence="3">
    <location>
        <begin position="173"/>
        <end position="206"/>
    </location>
</feature>
<name>A0AA97AJQ3_9CYAN</name>
<dbReference type="InterPro" id="IPR036388">
    <property type="entry name" value="WH-like_DNA-bd_sf"/>
</dbReference>
<dbReference type="InterPro" id="IPR005158">
    <property type="entry name" value="BTAD"/>
</dbReference>
<gene>
    <name evidence="5" type="ORF">HJG54_08510</name>
</gene>
<accession>A0AA97AJQ3</accession>
<feature type="domain" description="Bacterial transcriptional activator" evidence="4">
    <location>
        <begin position="104"/>
        <end position="257"/>
    </location>
</feature>
<dbReference type="EMBL" id="CP053586">
    <property type="protein sequence ID" value="WNZ22892.1"/>
    <property type="molecule type" value="Genomic_DNA"/>
</dbReference>
<keyword evidence="1" id="KW-0805">Transcription regulation</keyword>
<dbReference type="SUPFAM" id="SSF48452">
    <property type="entry name" value="TPR-like"/>
    <property type="match status" value="1"/>
</dbReference>
<dbReference type="AlphaFoldDB" id="A0AA97AJQ3"/>
<protein>
    <recommendedName>
        <fullName evidence="4">Bacterial transcriptional activator domain-containing protein</fullName>
    </recommendedName>
</protein>
<dbReference type="InterPro" id="IPR011990">
    <property type="entry name" value="TPR-like_helical_dom_sf"/>
</dbReference>
<reference evidence="5" key="1">
    <citation type="submission" date="2020-05" db="EMBL/GenBank/DDBJ databases">
        <authorList>
            <person name="Zhu T."/>
            <person name="Keshari N."/>
            <person name="Lu X."/>
        </authorList>
    </citation>
    <scope>NUCLEOTIDE SEQUENCE</scope>
    <source>
        <strain evidence="5">NK1-12</strain>
    </source>
</reference>
<dbReference type="Gene3D" id="1.10.10.10">
    <property type="entry name" value="Winged helix-like DNA-binding domain superfamily/Winged helix DNA-binding domain"/>
    <property type="match status" value="1"/>
</dbReference>
<dbReference type="InterPro" id="IPR051677">
    <property type="entry name" value="AfsR-DnrI-RedD_regulator"/>
</dbReference>
<keyword evidence="3" id="KW-0802">TPR repeat</keyword>
<organism evidence="5">
    <name type="scientific">Leptolyngbya sp. NK1-12</name>
    <dbReference type="NCBI Taxonomy" id="2547451"/>
    <lineage>
        <taxon>Bacteria</taxon>
        <taxon>Bacillati</taxon>
        <taxon>Cyanobacteriota</taxon>
        <taxon>Cyanophyceae</taxon>
        <taxon>Leptolyngbyales</taxon>
        <taxon>Leptolyngbyaceae</taxon>
        <taxon>Leptolyngbya group</taxon>
        <taxon>Leptolyngbya</taxon>
    </lineage>
</organism>
<dbReference type="Pfam" id="PF03704">
    <property type="entry name" value="BTAD"/>
    <property type="match status" value="1"/>
</dbReference>
<dbReference type="PROSITE" id="PS50005">
    <property type="entry name" value="TPR"/>
    <property type="match status" value="1"/>
</dbReference>
<proteinExistence type="predicted"/>
<sequence>MTHLRLGLLGPMQVTLNQQPIVTFPYEKVRALLAYLATEPNYPHHRERLAALLWAEQGESKARSNLRKALSTLRHMLEDRAAPSPLFLTTRNTIQFNPVGDYSLDVTIFTQLIDRYLNHSQPASELCPPSVFGLERAVALYRGPFLEQIHLPSSEAFETWMLLKHQRLHELVSNAYIKLVAYYEHQQNYQKAQQHVQRQLQFEPWNEAAHRCLIRILAQQGRRTEALQQYDRCCKLLKQELATEPEPATIGLWEAIRSDEYRTKVCQSLSKVT</sequence>